<dbReference type="Proteomes" id="UP000887574">
    <property type="component" value="Unplaced"/>
</dbReference>
<reference evidence="2" key="1">
    <citation type="submission" date="2022-11" db="UniProtKB">
        <authorList>
            <consortium name="WormBaseParasite"/>
        </authorList>
    </citation>
    <scope>IDENTIFICATION</scope>
</reference>
<accession>A0A915EGJ3</accession>
<organism evidence="1 2">
    <name type="scientific">Ditylenchus dipsaci</name>
    <dbReference type="NCBI Taxonomy" id="166011"/>
    <lineage>
        <taxon>Eukaryota</taxon>
        <taxon>Metazoa</taxon>
        <taxon>Ecdysozoa</taxon>
        <taxon>Nematoda</taxon>
        <taxon>Chromadorea</taxon>
        <taxon>Rhabditida</taxon>
        <taxon>Tylenchina</taxon>
        <taxon>Tylenchomorpha</taxon>
        <taxon>Sphaerularioidea</taxon>
        <taxon>Anguinidae</taxon>
        <taxon>Anguininae</taxon>
        <taxon>Ditylenchus</taxon>
    </lineage>
</organism>
<dbReference type="WBParaSite" id="jg5105">
    <property type="protein sequence ID" value="jg5105"/>
    <property type="gene ID" value="jg5105"/>
</dbReference>
<proteinExistence type="predicted"/>
<evidence type="ECO:0000313" key="1">
    <source>
        <dbReference type="Proteomes" id="UP000887574"/>
    </source>
</evidence>
<evidence type="ECO:0000313" key="2">
    <source>
        <dbReference type="WBParaSite" id="jg5105"/>
    </source>
</evidence>
<dbReference type="AlphaFoldDB" id="A0A915EGJ3"/>
<keyword evidence="1" id="KW-1185">Reference proteome</keyword>
<sequence>MPGQTHNASYMAAAAAQAAAHHAAQMNAQHQQMMYGTGTLTRGSTGTLNRLPPLQDDIYGWLYTPQAYNVYPSRPGRLASNNVHKK</sequence>
<protein>
    <submittedName>
        <fullName evidence="2">Uncharacterized protein</fullName>
    </submittedName>
</protein>
<name>A0A915EGJ3_9BILA</name>